<evidence type="ECO:0008006" key="5">
    <source>
        <dbReference type="Google" id="ProtNLM"/>
    </source>
</evidence>
<keyword evidence="4" id="KW-1185">Reference proteome</keyword>
<feature type="compositionally biased region" description="Acidic residues" evidence="1">
    <location>
        <begin position="97"/>
        <end position="127"/>
    </location>
</feature>
<dbReference type="Proteomes" id="UP001224775">
    <property type="component" value="Unassembled WGS sequence"/>
</dbReference>
<sequence>MQLTTLAITFALAATASADTLRGATNTATLDQLASPDLHCNQKSHTATDCSDVVSSDGSSCVWCQTSEEQGACLSQSDADSVLNLFNLPCPAYSALLEEEESESSTDEDEDEEDSMDEEEEDVEVSL</sequence>
<proteinExistence type="predicted"/>
<feature type="signal peptide" evidence="2">
    <location>
        <begin position="1"/>
        <end position="18"/>
    </location>
</feature>
<protein>
    <recommendedName>
        <fullName evidence="5">PSI domain-containing protein</fullName>
    </recommendedName>
</protein>
<evidence type="ECO:0000313" key="3">
    <source>
        <dbReference type="EMBL" id="KAK1740149.1"/>
    </source>
</evidence>
<evidence type="ECO:0000313" key="4">
    <source>
        <dbReference type="Proteomes" id="UP001224775"/>
    </source>
</evidence>
<organism evidence="3 4">
    <name type="scientific">Skeletonema marinoi</name>
    <dbReference type="NCBI Taxonomy" id="267567"/>
    <lineage>
        <taxon>Eukaryota</taxon>
        <taxon>Sar</taxon>
        <taxon>Stramenopiles</taxon>
        <taxon>Ochrophyta</taxon>
        <taxon>Bacillariophyta</taxon>
        <taxon>Coscinodiscophyceae</taxon>
        <taxon>Thalassiosirophycidae</taxon>
        <taxon>Thalassiosirales</taxon>
        <taxon>Skeletonemataceae</taxon>
        <taxon>Skeletonema</taxon>
        <taxon>Skeletonema marinoi-dohrnii complex</taxon>
    </lineage>
</organism>
<dbReference type="AlphaFoldDB" id="A0AAD8Y6Y2"/>
<name>A0AAD8Y6Y2_9STRA</name>
<evidence type="ECO:0000256" key="1">
    <source>
        <dbReference type="SAM" id="MobiDB-lite"/>
    </source>
</evidence>
<evidence type="ECO:0000256" key="2">
    <source>
        <dbReference type="SAM" id="SignalP"/>
    </source>
</evidence>
<accession>A0AAD8Y6Y2</accession>
<dbReference type="EMBL" id="JATAAI010000016">
    <property type="protein sequence ID" value="KAK1740149.1"/>
    <property type="molecule type" value="Genomic_DNA"/>
</dbReference>
<feature type="region of interest" description="Disordered" evidence="1">
    <location>
        <begin position="96"/>
        <end position="127"/>
    </location>
</feature>
<feature type="chain" id="PRO_5042034576" description="PSI domain-containing protein" evidence="2">
    <location>
        <begin position="19"/>
        <end position="127"/>
    </location>
</feature>
<gene>
    <name evidence="3" type="ORF">QTG54_009099</name>
</gene>
<keyword evidence="2" id="KW-0732">Signal</keyword>
<comment type="caution">
    <text evidence="3">The sequence shown here is derived from an EMBL/GenBank/DDBJ whole genome shotgun (WGS) entry which is preliminary data.</text>
</comment>
<reference evidence="3" key="1">
    <citation type="submission" date="2023-06" db="EMBL/GenBank/DDBJ databases">
        <title>Survivors Of The Sea: Transcriptome response of Skeletonema marinoi to long-term dormancy.</title>
        <authorList>
            <person name="Pinder M.I.M."/>
            <person name="Kourtchenko O."/>
            <person name="Robertson E.K."/>
            <person name="Larsson T."/>
            <person name="Maumus F."/>
            <person name="Osuna-Cruz C.M."/>
            <person name="Vancaester E."/>
            <person name="Stenow R."/>
            <person name="Vandepoele K."/>
            <person name="Ploug H."/>
            <person name="Bruchert V."/>
            <person name="Godhe A."/>
            <person name="Topel M."/>
        </authorList>
    </citation>
    <scope>NUCLEOTIDE SEQUENCE</scope>
    <source>
        <strain evidence="3">R05AC</strain>
    </source>
</reference>